<gene>
    <name evidence="2" type="ORF">RSOLAG1IB_08086</name>
</gene>
<sequence length="92" mass="9804">MSNLANTNSYASDAPVAWFQDPNVPGNGPKTELASYIHQGETEQKGAGPVGVTWTPTNPNTGEPTSTATERSTLEILFPSQKPPAPIFHPNK</sequence>
<accession>A0A0B7FIM5</accession>
<feature type="compositionally biased region" description="Polar residues" evidence="1">
    <location>
        <begin position="54"/>
        <end position="69"/>
    </location>
</feature>
<evidence type="ECO:0000313" key="3">
    <source>
        <dbReference type="Proteomes" id="UP000059188"/>
    </source>
</evidence>
<reference evidence="2 3" key="1">
    <citation type="submission" date="2014-11" db="EMBL/GenBank/DDBJ databases">
        <authorList>
            <person name="Wibberg Daniel"/>
        </authorList>
    </citation>
    <scope>NUCLEOTIDE SEQUENCE [LARGE SCALE GENOMIC DNA]</scope>
    <source>
        <strain evidence="2">Rhizoctonia solani AG1-IB 7/3/14</strain>
    </source>
</reference>
<dbReference type="EMBL" id="LN679124">
    <property type="protein sequence ID" value="CEL56784.1"/>
    <property type="molecule type" value="Genomic_DNA"/>
</dbReference>
<protein>
    <submittedName>
        <fullName evidence="2">Uncharacterized protein</fullName>
    </submittedName>
</protein>
<keyword evidence="3" id="KW-1185">Reference proteome</keyword>
<evidence type="ECO:0000256" key="1">
    <source>
        <dbReference type="SAM" id="MobiDB-lite"/>
    </source>
</evidence>
<evidence type="ECO:0000313" key="2">
    <source>
        <dbReference type="EMBL" id="CEL56784.1"/>
    </source>
</evidence>
<dbReference type="OrthoDB" id="3179230at2759"/>
<name>A0A0B7FIM5_THACB</name>
<proteinExistence type="predicted"/>
<feature type="region of interest" description="Disordered" evidence="1">
    <location>
        <begin position="42"/>
        <end position="69"/>
    </location>
</feature>
<dbReference type="Proteomes" id="UP000059188">
    <property type="component" value="Unassembled WGS sequence"/>
</dbReference>
<organism evidence="2 3">
    <name type="scientific">Thanatephorus cucumeris (strain AG1-IB / isolate 7/3/14)</name>
    <name type="common">Lettuce bottom rot fungus</name>
    <name type="synonym">Rhizoctonia solani</name>
    <dbReference type="NCBI Taxonomy" id="1108050"/>
    <lineage>
        <taxon>Eukaryota</taxon>
        <taxon>Fungi</taxon>
        <taxon>Dikarya</taxon>
        <taxon>Basidiomycota</taxon>
        <taxon>Agaricomycotina</taxon>
        <taxon>Agaricomycetes</taxon>
        <taxon>Cantharellales</taxon>
        <taxon>Ceratobasidiaceae</taxon>
        <taxon>Rhizoctonia</taxon>
        <taxon>Rhizoctonia solani AG-1</taxon>
    </lineage>
</organism>
<dbReference type="AlphaFoldDB" id="A0A0B7FIM5"/>